<dbReference type="EMBL" id="MZNU01000074">
    <property type="protein sequence ID" value="OWP05449.1"/>
    <property type="molecule type" value="Genomic_DNA"/>
</dbReference>
<dbReference type="InParanoid" id="A0A218ZBJ3"/>
<evidence type="ECO:0000313" key="2">
    <source>
        <dbReference type="EMBL" id="OWP05449.1"/>
    </source>
</evidence>
<proteinExistence type="predicted"/>
<dbReference type="Proteomes" id="UP000242519">
    <property type="component" value="Unassembled WGS sequence"/>
</dbReference>
<evidence type="ECO:0000256" key="1">
    <source>
        <dbReference type="SAM" id="MobiDB-lite"/>
    </source>
</evidence>
<feature type="region of interest" description="Disordered" evidence="1">
    <location>
        <begin position="42"/>
        <end position="68"/>
    </location>
</feature>
<comment type="caution">
    <text evidence="2">The sequence shown here is derived from an EMBL/GenBank/DDBJ whole genome shotgun (WGS) entry which is preliminary data.</text>
</comment>
<accession>A0A218ZBJ3</accession>
<gene>
    <name evidence="2" type="ORF">B2J93_7650</name>
</gene>
<protein>
    <submittedName>
        <fullName evidence="2">Uncharacterized protein</fullName>
    </submittedName>
</protein>
<feature type="region of interest" description="Disordered" evidence="1">
    <location>
        <begin position="1"/>
        <end position="20"/>
    </location>
</feature>
<name>A0A218ZBJ3_9HELO</name>
<sequence>MRELVKHKIDDAQESDDEHRETLTYKFFERGYREANEKDFKKPWDRSIGDTSAQDDAVQPRKAANSRSRIIANTNSQTHAYGNSVVPPNAFTTAPVPGDPFYYNPDLRDSDTSVGIDSDYLTSVVDHTRNHPTMEHGILANNRLDTIGPSFLCLAASSH</sequence>
<dbReference type="AlphaFoldDB" id="A0A218ZBJ3"/>
<organism evidence="2 3">
    <name type="scientific">Diplocarpon coronariae</name>
    <dbReference type="NCBI Taxonomy" id="2795749"/>
    <lineage>
        <taxon>Eukaryota</taxon>
        <taxon>Fungi</taxon>
        <taxon>Dikarya</taxon>
        <taxon>Ascomycota</taxon>
        <taxon>Pezizomycotina</taxon>
        <taxon>Leotiomycetes</taxon>
        <taxon>Helotiales</taxon>
        <taxon>Drepanopezizaceae</taxon>
        <taxon>Diplocarpon</taxon>
    </lineage>
</organism>
<reference evidence="2 3" key="1">
    <citation type="submission" date="2017-04" db="EMBL/GenBank/DDBJ databases">
        <title>Draft genome sequence of Marssonina coronaria NL1: causal agent of apple blotch.</title>
        <authorList>
            <person name="Cheng Q."/>
        </authorList>
    </citation>
    <scope>NUCLEOTIDE SEQUENCE [LARGE SCALE GENOMIC DNA]</scope>
    <source>
        <strain evidence="2 3">NL1</strain>
    </source>
</reference>
<evidence type="ECO:0000313" key="3">
    <source>
        <dbReference type="Proteomes" id="UP000242519"/>
    </source>
</evidence>
<keyword evidence="3" id="KW-1185">Reference proteome</keyword>